<sequence>MPFELKNNIDSKVLFSGHYTTADYENKTANDTSMDGVFNIPLPSGNLKAQQWFVNGVRLMYSEYELNSYTEFEWKGDLELITMYFNLKGKFSLASPGAAKIIELGNNEHNLFYGKEAEGIIKVEELKMKSFMIQFTRDSFFNIARDGNDALKRFADNIVNGKLVALSETNLNIDIAIQSCLRAILECRYTESLKRIFYYSKAIELLVLQAGAFDNSKINHTRYLKSDYDKERILFARDYILDKLETPPTLMELARIAGINEFKLKKGFKEVFGTTVFGYLNEIKMELAKNDLLEKRKNATEIAFELGFSSVQHFSNAFKKKFGVSPNQAWKVA</sequence>
<dbReference type="AlphaFoldDB" id="A0A5B8W4V2"/>
<evidence type="ECO:0000256" key="2">
    <source>
        <dbReference type="ARBA" id="ARBA00023125"/>
    </source>
</evidence>
<proteinExistence type="predicted"/>
<dbReference type="RefSeq" id="WP_147057589.1">
    <property type="nucleotide sequence ID" value="NZ_CP042437.1"/>
</dbReference>
<dbReference type="Pfam" id="PF12833">
    <property type="entry name" value="HTH_18"/>
    <property type="match status" value="1"/>
</dbReference>
<dbReference type="EMBL" id="CP042437">
    <property type="protein sequence ID" value="QEC78701.1"/>
    <property type="molecule type" value="Genomic_DNA"/>
</dbReference>
<keyword evidence="2" id="KW-0238">DNA-binding</keyword>
<dbReference type="InterPro" id="IPR009057">
    <property type="entry name" value="Homeodomain-like_sf"/>
</dbReference>
<dbReference type="PRINTS" id="PR00032">
    <property type="entry name" value="HTHARAC"/>
</dbReference>
<dbReference type="PROSITE" id="PS01124">
    <property type="entry name" value="HTH_ARAC_FAMILY_2"/>
    <property type="match status" value="1"/>
</dbReference>
<organism evidence="5 6">
    <name type="scientific">Mucilaginibacter ginsenosidivorax</name>
    <dbReference type="NCBI Taxonomy" id="862126"/>
    <lineage>
        <taxon>Bacteria</taxon>
        <taxon>Pseudomonadati</taxon>
        <taxon>Bacteroidota</taxon>
        <taxon>Sphingobacteriia</taxon>
        <taxon>Sphingobacteriales</taxon>
        <taxon>Sphingobacteriaceae</taxon>
        <taxon>Mucilaginibacter</taxon>
    </lineage>
</organism>
<keyword evidence="1" id="KW-0805">Transcription regulation</keyword>
<dbReference type="GO" id="GO:0003700">
    <property type="term" value="F:DNA-binding transcription factor activity"/>
    <property type="evidence" value="ECO:0007669"/>
    <property type="project" value="InterPro"/>
</dbReference>
<dbReference type="GO" id="GO:0043565">
    <property type="term" value="F:sequence-specific DNA binding"/>
    <property type="evidence" value="ECO:0007669"/>
    <property type="project" value="InterPro"/>
</dbReference>
<name>A0A5B8W4V2_9SPHI</name>
<dbReference type="InterPro" id="IPR018060">
    <property type="entry name" value="HTH_AraC"/>
</dbReference>
<dbReference type="Gene3D" id="1.10.10.60">
    <property type="entry name" value="Homeodomain-like"/>
    <property type="match status" value="2"/>
</dbReference>
<evidence type="ECO:0000256" key="1">
    <source>
        <dbReference type="ARBA" id="ARBA00023015"/>
    </source>
</evidence>
<feature type="domain" description="HTH araC/xylS-type" evidence="4">
    <location>
        <begin position="234"/>
        <end position="332"/>
    </location>
</feature>
<dbReference type="OrthoDB" id="799767at2"/>
<dbReference type="InterPro" id="IPR053142">
    <property type="entry name" value="PchR_regulatory_protein"/>
</dbReference>
<dbReference type="KEGG" id="mgk:FSB76_23140"/>
<protein>
    <submittedName>
        <fullName evidence="5">Helix-turn-helix transcriptional regulator</fullName>
    </submittedName>
</protein>
<gene>
    <name evidence="5" type="ORF">FSB76_23140</name>
</gene>
<evidence type="ECO:0000256" key="3">
    <source>
        <dbReference type="ARBA" id="ARBA00023163"/>
    </source>
</evidence>
<dbReference type="PANTHER" id="PTHR47893">
    <property type="entry name" value="REGULATORY PROTEIN PCHR"/>
    <property type="match status" value="1"/>
</dbReference>
<dbReference type="SUPFAM" id="SSF46689">
    <property type="entry name" value="Homeodomain-like"/>
    <property type="match status" value="2"/>
</dbReference>
<reference evidence="5 6" key="1">
    <citation type="journal article" date="2013" name="J. Microbiol.">
        <title>Mucilaginibacter ginsenosidivorax sp. nov., with ginsenoside converting activity isolated from sediment.</title>
        <authorList>
            <person name="Kim J.K."/>
            <person name="Choi T.E."/>
            <person name="Liu Q.M."/>
            <person name="Park H.Y."/>
            <person name="Yi T.H."/>
            <person name="Yoon M.H."/>
            <person name="Kim S.C."/>
            <person name="Im W.T."/>
        </authorList>
    </citation>
    <scope>NUCLEOTIDE SEQUENCE [LARGE SCALE GENOMIC DNA]</scope>
    <source>
        <strain evidence="5 6">KHI28</strain>
    </source>
</reference>
<dbReference type="PANTHER" id="PTHR47893:SF1">
    <property type="entry name" value="REGULATORY PROTEIN PCHR"/>
    <property type="match status" value="1"/>
</dbReference>
<dbReference type="InterPro" id="IPR020449">
    <property type="entry name" value="Tscrpt_reg_AraC-type_HTH"/>
</dbReference>
<evidence type="ECO:0000313" key="5">
    <source>
        <dbReference type="EMBL" id="QEC78701.1"/>
    </source>
</evidence>
<evidence type="ECO:0000313" key="6">
    <source>
        <dbReference type="Proteomes" id="UP000321362"/>
    </source>
</evidence>
<keyword evidence="3" id="KW-0804">Transcription</keyword>
<keyword evidence="6" id="KW-1185">Reference proteome</keyword>
<evidence type="ECO:0000259" key="4">
    <source>
        <dbReference type="PROSITE" id="PS01124"/>
    </source>
</evidence>
<dbReference type="Proteomes" id="UP000321362">
    <property type="component" value="Chromosome"/>
</dbReference>
<accession>A0A5B8W4V2</accession>
<dbReference type="SMART" id="SM00342">
    <property type="entry name" value="HTH_ARAC"/>
    <property type="match status" value="1"/>
</dbReference>